<accession>A0ABU9RFF4</accession>
<dbReference type="EMBL" id="JAZHGA010000054">
    <property type="protein sequence ID" value="MEM5345787.1"/>
    <property type="molecule type" value="Genomic_DNA"/>
</dbReference>
<organism evidence="1 2">
    <name type="scientific">Paraburkholderia azotifigens</name>
    <dbReference type="NCBI Taxonomy" id="2057004"/>
    <lineage>
        <taxon>Bacteria</taxon>
        <taxon>Pseudomonadati</taxon>
        <taxon>Pseudomonadota</taxon>
        <taxon>Betaproteobacteria</taxon>
        <taxon>Burkholderiales</taxon>
        <taxon>Burkholderiaceae</taxon>
        <taxon>Paraburkholderia</taxon>
    </lineage>
</organism>
<gene>
    <name evidence="1" type="ORF">V4C56_39970</name>
</gene>
<keyword evidence="2" id="KW-1185">Reference proteome</keyword>
<name>A0ABU9RFF4_9BURK</name>
<evidence type="ECO:0000313" key="2">
    <source>
        <dbReference type="Proteomes" id="UP001481677"/>
    </source>
</evidence>
<comment type="caution">
    <text evidence="1">The sequence shown here is derived from an EMBL/GenBank/DDBJ whole genome shotgun (WGS) entry which is preliminary data.</text>
</comment>
<reference evidence="1 2" key="1">
    <citation type="submission" date="2024-01" db="EMBL/GenBank/DDBJ databases">
        <title>The diversity of rhizobia nodulating Mimosa spp. in eleven states of Brazil covering several biomes is determined by host plant, location, and edaphic factors.</title>
        <authorList>
            <person name="Rouws L."/>
            <person name="Barauna A."/>
            <person name="Beukes C."/>
            <person name="De Faria S.M."/>
            <person name="Gross E."/>
            <person name="Dos Reis Junior F.B."/>
            <person name="Simon M."/>
            <person name="Maluk M."/>
            <person name="Odee D.W."/>
            <person name="Kenicer G."/>
            <person name="Young J.P.W."/>
            <person name="Reis V.M."/>
            <person name="Zilli J."/>
            <person name="James E.K."/>
        </authorList>
    </citation>
    <scope>NUCLEOTIDE SEQUENCE [LARGE SCALE GENOMIC DNA]</scope>
    <source>
        <strain evidence="1 2">JPY530</strain>
    </source>
</reference>
<dbReference type="RefSeq" id="WP_342959672.1">
    <property type="nucleotide sequence ID" value="NZ_JAZHFZ010000038.1"/>
</dbReference>
<dbReference type="Proteomes" id="UP001481677">
    <property type="component" value="Unassembled WGS sequence"/>
</dbReference>
<proteinExistence type="predicted"/>
<evidence type="ECO:0000313" key="1">
    <source>
        <dbReference type="EMBL" id="MEM5345787.1"/>
    </source>
</evidence>
<protein>
    <submittedName>
        <fullName evidence="1">Uncharacterized protein</fullName>
    </submittedName>
</protein>
<sequence length="118" mass="13455">MFSTTAKELTEAYLNSKPVYRIDERTEYEKLVSEVNAGLEQAMEMMRRGEYVRVVRIFQEPLQPRAMFERLFADLLAAGFTVIYYKARAIPDLVSGRGLHGDFVEILTAPEDEDANGS</sequence>